<evidence type="ECO:0000313" key="2">
    <source>
        <dbReference type="EMBL" id="GAA3604352.1"/>
    </source>
</evidence>
<dbReference type="PANTHER" id="PTHR41521:SF4">
    <property type="entry name" value="BLR0684 PROTEIN"/>
    <property type="match status" value="1"/>
</dbReference>
<evidence type="ECO:0000313" key="3">
    <source>
        <dbReference type="Proteomes" id="UP001501490"/>
    </source>
</evidence>
<dbReference type="InterPro" id="IPR011008">
    <property type="entry name" value="Dimeric_a/b-barrel"/>
</dbReference>
<organism evidence="2 3">
    <name type="scientific">Microlunatus ginsengisoli</name>
    <dbReference type="NCBI Taxonomy" id="363863"/>
    <lineage>
        <taxon>Bacteria</taxon>
        <taxon>Bacillati</taxon>
        <taxon>Actinomycetota</taxon>
        <taxon>Actinomycetes</taxon>
        <taxon>Propionibacteriales</taxon>
        <taxon>Propionibacteriaceae</taxon>
        <taxon>Microlunatus</taxon>
    </lineage>
</organism>
<reference evidence="3" key="1">
    <citation type="journal article" date="2019" name="Int. J. Syst. Evol. Microbiol.">
        <title>The Global Catalogue of Microorganisms (GCM) 10K type strain sequencing project: providing services to taxonomists for standard genome sequencing and annotation.</title>
        <authorList>
            <consortium name="The Broad Institute Genomics Platform"/>
            <consortium name="The Broad Institute Genome Sequencing Center for Infectious Disease"/>
            <person name="Wu L."/>
            <person name="Ma J."/>
        </authorList>
    </citation>
    <scope>NUCLEOTIDE SEQUENCE [LARGE SCALE GENOMIC DNA]</scope>
    <source>
        <strain evidence="3">JCM 16929</strain>
    </source>
</reference>
<name>A0ABP6ZBT7_9ACTN</name>
<dbReference type="Pfam" id="PF07045">
    <property type="entry name" value="DUF1330"/>
    <property type="match status" value="1"/>
</dbReference>
<dbReference type="EMBL" id="BAABAB010000003">
    <property type="protein sequence ID" value="GAA3604352.1"/>
    <property type="molecule type" value="Genomic_DNA"/>
</dbReference>
<sequence length="120" mass="13292">MLEPPTYAVALLQDLHFGADLIEYLRQIDATLDPYGGRFLVHQPGPTLVEGELSGRTALIVIAFPDRRSATQWYDSPAYQEILPLRTGNSRAFALLADGVPEHYRAAEGLAEMLARRPVT</sequence>
<evidence type="ECO:0000259" key="1">
    <source>
        <dbReference type="Pfam" id="PF07045"/>
    </source>
</evidence>
<dbReference type="PANTHER" id="PTHR41521">
    <property type="match status" value="1"/>
</dbReference>
<dbReference type="SUPFAM" id="SSF54909">
    <property type="entry name" value="Dimeric alpha+beta barrel"/>
    <property type="match status" value="1"/>
</dbReference>
<gene>
    <name evidence="2" type="ORF">GCM10022236_02650</name>
</gene>
<proteinExistence type="predicted"/>
<dbReference type="RefSeq" id="WP_344801261.1">
    <property type="nucleotide sequence ID" value="NZ_BAABAB010000003.1"/>
</dbReference>
<feature type="domain" description="DUF1330" evidence="1">
    <location>
        <begin position="6"/>
        <end position="99"/>
    </location>
</feature>
<dbReference type="InterPro" id="IPR010753">
    <property type="entry name" value="DUF1330"/>
</dbReference>
<accession>A0ABP6ZBT7</accession>
<dbReference type="Gene3D" id="3.30.70.100">
    <property type="match status" value="1"/>
</dbReference>
<keyword evidence="3" id="KW-1185">Reference proteome</keyword>
<comment type="caution">
    <text evidence="2">The sequence shown here is derived from an EMBL/GenBank/DDBJ whole genome shotgun (WGS) entry which is preliminary data.</text>
</comment>
<dbReference type="Proteomes" id="UP001501490">
    <property type="component" value="Unassembled WGS sequence"/>
</dbReference>
<protein>
    <submittedName>
        <fullName evidence="2">DUF1330 domain-containing protein</fullName>
    </submittedName>
</protein>